<keyword evidence="2" id="KW-1185">Reference proteome</keyword>
<gene>
    <name evidence="1" type="ORF">K3G42_023166</name>
</gene>
<dbReference type="Proteomes" id="UP000827872">
    <property type="component" value="Linkage Group LG01"/>
</dbReference>
<protein>
    <submittedName>
        <fullName evidence="1">Uncharacterized protein</fullName>
    </submittedName>
</protein>
<proteinExistence type="predicted"/>
<name>A0ACB8GB55_9SAUR</name>
<evidence type="ECO:0000313" key="2">
    <source>
        <dbReference type="Proteomes" id="UP000827872"/>
    </source>
</evidence>
<sequence length="124" mass="14406">MEEVIGIREKFPTKVPVIVERYQRERYLPLLDKTKFLVPQELTMTQFITIIRKKTEKQGHRTPQHVLVLWRYDNRAVMDRINHEAAGLEAQACKCHGKGQGHELQGPVCGTHPILLKEQNLALR</sequence>
<organism evidence="1 2">
    <name type="scientific">Sphaerodactylus townsendi</name>
    <dbReference type="NCBI Taxonomy" id="933632"/>
    <lineage>
        <taxon>Eukaryota</taxon>
        <taxon>Metazoa</taxon>
        <taxon>Chordata</taxon>
        <taxon>Craniata</taxon>
        <taxon>Vertebrata</taxon>
        <taxon>Euteleostomi</taxon>
        <taxon>Lepidosauria</taxon>
        <taxon>Squamata</taxon>
        <taxon>Bifurcata</taxon>
        <taxon>Gekkota</taxon>
        <taxon>Sphaerodactylidae</taxon>
        <taxon>Sphaerodactylus</taxon>
    </lineage>
</organism>
<accession>A0ACB8GB55</accession>
<reference evidence="1" key="1">
    <citation type="submission" date="2021-08" db="EMBL/GenBank/DDBJ databases">
        <title>The first chromosome-level gecko genome reveals the dynamic sex chromosomes of Neotropical dwarf geckos (Sphaerodactylidae: Sphaerodactylus).</title>
        <authorList>
            <person name="Pinto B.J."/>
            <person name="Keating S.E."/>
            <person name="Gamble T."/>
        </authorList>
    </citation>
    <scope>NUCLEOTIDE SEQUENCE</scope>
    <source>
        <strain evidence="1">TG3544</strain>
    </source>
</reference>
<evidence type="ECO:0000313" key="1">
    <source>
        <dbReference type="EMBL" id="KAH8016807.1"/>
    </source>
</evidence>
<dbReference type="EMBL" id="CM037614">
    <property type="protein sequence ID" value="KAH8016807.1"/>
    <property type="molecule type" value="Genomic_DNA"/>
</dbReference>
<comment type="caution">
    <text evidence="1">The sequence shown here is derived from an EMBL/GenBank/DDBJ whole genome shotgun (WGS) entry which is preliminary data.</text>
</comment>